<comment type="caution">
    <text evidence="6">The sequence shown here is derived from an EMBL/GenBank/DDBJ whole genome shotgun (WGS) entry which is preliminary data.</text>
</comment>
<feature type="compositionally biased region" description="Polar residues" evidence="3">
    <location>
        <begin position="236"/>
        <end position="246"/>
    </location>
</feature>
<proteinExistence type="predicted"/>
<evidence type="ECO:0000259" key="5">
    <source>
        <dbReference type="Pfam" id="PF24279"/>
    </source>
</evidence>
<name>A0AAW4PGI3_9EURY</name>
<protein>
    <submittedName>
        <fullName evidence="6">Helix-turn-helix domain-containing protein</fullName>
    </submittedName>
</protein>
<dbReference type="Pfam" id="PF04967">
    <property type="entry name" value="HTH_10"/>
    <property type="match status" value="1"/>
</dbReference>
<sequence length="257" mass="29521">MKAIKLDMVQYDCPYIRTSRKHDVAFHTQHWEFNQADRTLETRLLAIGESPKELHCALETLDDYEMLRGYDLLSRKQNTALIRSQIDETDAMRAIRENDGYVTGPFVVRNGSEIWNVGFDRERAAEDALSELDASNEFTVRGDDSIHIDDFFDILQNVESLGAMLRALQDLTDTERETLEASVKKGYFSTPRGATLDDVAEEFDISKMGASKNLRRSQRKVLRQVVRVMNDVEAQMQLQDETSTPQWEPETADHPQE</sequence>
<feature type="domain" description="HTH bat-type" evidence="4">
    <location>
        <begin position="171"/>
        <end position="222"/>
    </location>
</feature>
<dbReference type="Pfam" id="PF24279">
    <property type="entry name" value="HVO_2525_N"/>
    <property type="match status" value="1"/>
</dbReference>
<dbReference type="InterPro" id="IPR056486">
    <property type="entry name" value="HVO_2525_N"/>
</dbReference>
<keyword evidence="1" id="KW-0805">Transcription regulation</keyword>
<evidence type="ECO:0000256" key="2">
    <source>
        <dbReference type="ARBA" id="ARBA00023163"/>
    </source>
</evidence>
<dbReference type="PANTHER" id="PTHR34236">
    <property type="entry name" value="DIMETHYL SULFOXIDE REDUCTASE TRANSCRIPTIONAL ACTIVATOR"/>
    <property type="match status" value="1"/>
</dbReference>
<keyword evidence="2" id="KW-0804">Transcription</keyword>
<dbReference type="EMBL" id="RKLT01000022">
    <property type="protein sequence ID" value="MBX0297546.1"/>
    <property type="molecule type" value="Genomic_DNA"/>
</dbReference>
<feature type="region of interest" description="Disordered" evidence="3">
    <location>
        <begin position="235"/>
        <end position="257"/>
    </location>
</feature>
<gene>
    <name evidence="6" type="ORF">EGH23_21965</name>
</gene>
<evidence type="ECO:0000259" key="4">
    <source>
        <dbReference type="Pfam" id="PF04967"/>
    </source>
</evidence>
<feature type="domain" description="HVO-2525 N-terminal" evidence="5">
    <location>
        <begin position="4"/>
        <end position="138"/>
    </location>
</feature>
<organism evidence="6 7">
    <name type="scientific">Haloarcula nitratireducens</name>
    <dbReference type="NCBI Taxonomy" id="2487749"/>
    <lineage>
        <taxon>Archaea</taxon>
        <taxon>Methanobacteriati</taxon>
        <taxon>Methanobacteriota</taxon>
        <taxon>Stenosarchaea group</taxon>
        <taxon>Halobacteria</taxon>
        <taxon>Halobacteriales</taxon>
        <taxon>Haloarculaceae</taxon>
        <taxon>Haloarcula</taxon>
    </lineage>
</organism>
<reference evidence="6 7" key="1">
    <citation type="submission" date="2021-06" db="EMBL/GenBank/DDBJ databases">
        <title>Halomicroarcula sp. a new haloarchaeum isolated from saline soil.</title>
        <authorList>
            <person name="Duran-Viseras A."/>
            <person name="Sanchez-Porro C."/>
            <person name="Ventosa A."/>
        </authorList>
    </citation>
    <scope>NUCLEOTIDE SEQUENCE [LARGE SCALE GENOMIC DNA]</scope>
    <source>
        <strain evidence="6 7">F27</strain>
    </source>
</reference>
<dbReference type="AlphaFoldDB" id="A0AAW4PGI3"/>
<evidence type="ECO:0000313" key="6">
    <source>
        <dbReference type="EMBL" id="MBX0297546.1"/>
    </source>
</evidence>
<dbReference type="InterPro" id="IPR007050">
    <property type="entry name" value="HTH_bacterioopsin"/>
</dbReference>
<accession>A0AAW4PGI3</accession>
<evidence type="ECO:0000313" key="7">
    <source>
        <dbReference type="Proteomes" id="UP001430455"/>
    </source>
</evidence>
<dbReference type="Proteomes" id="UP001430455">
    <property type="component" value="Unassembled WGS sequence"/>
</dbReference>
<evidence type="ECO:0000256" key="3">
    <source>
        <dbReference type="SAM" id="MobiDB-lite"/>
    </source>
</evidence>
<keyword evidence="7" id="KW-1185">Reference proteome</keyword>
<dbReference type="PANTHER" id="PTHR34236:SF1">
    <property type="entry name" value="DIMETHYL SULFOXIDE REDUCTASE TRANSCRIPTIONAL ACTIVATOR"/>
    <property type="match status" value="1"/>
</dbReference>
<dbReference type="RefSeq" id="WP_220582134.1">
    <property type="nucleotide sequence ID" value="NZ_RKLT01000022.1"/>
</dbReference>
<evidence type="ECO:0000256" key="1">
    <source>
        <dbReference type="ARBA" id="ARBA00023015"/>
    </source>
</evidence>